<dbReference type="RefSeq" id="XP_005831837.1">
    <property type="nucleotide sequence ID" value="XM_005831780.1"/>
</dbReference>
<evidence type="ECO:0000313" key="4">
    <source>
        <dbReference type="Proteomes" id="UP000011087"/>
    </source>
</evidence>
<protein>
    <submittedName>
        <fullName evidence="2 3">Uncharacterized protein</fullName>
    </submittedName>
</protein>
<reference evidence="4" key="2">
    <citation type="submission" date="2012-11" db="EMBL/GenBank/DDBJ databases">
        <authorList>
            <person name="Kuo A."/>
            <person name="Curtis B.A."/>
            <person name="Tanifuji G."/>
            <person name="Burki F."/>
            <person name="Gruber A."/>
            <person name="Irimia M."/>
            <person name="Maruyama S."/>
            <person name="Arias M.C."/>
            <person name="Ball S.G."/>
            <person name="Gile G.H."/>
            <person name="Hirakawa Y."/>
            <person name="Hopkins J.F."/>
            <person name="Rensing S.A."/>
            <person name="Schmutz J."/>
            <person name="Symeonidi A."/>
            <person name="Elias M."/>
            <person name="Eveleigh R.J."/>
            <person name="Herman E.K."/>
            <person name="Klute M.J."/>
            <person name="Nakayama T."/>
            <person name="Obornik M."/>
            <person name="Reyes-Prieto A."/>
            <person name="Armbrust E.V."/>
            <person name="Aves S.J."/>
            <person name="Beiko R.G."/>
            <person name="Coutinho P."/>
            <person name="Dacks J.B."/>
            <person name="Durnford D.G."/>
            <person name="Fast N.M."/>
            <person name="Green B.R."/>
            <person name="Grisdale C."/>
            <person name="Hempe F."/>
            <person name="Henrissat B."/>
            <person name="Hoppner M.P."/>
            <person name="Ishida K.-I."/>
            <person name="Kim E."/>
            <person name="Koreny L."/>
            <person name="Kroth P.G."/>
            <person name="Liu Y."/>
            <person name="Malik S.-B."/>
            <person name="Maier U.G."/>
            <person name="McRose D."/>
            <person name="Mock T."/>
            <person name="Neilson J.A."/>
            <person name="Onodera N.T."/>
            <person name="Poole A.M."/>
            <person name="Pritham E.J."/>
            <person name="Richards T.A."/>
            <person name="Rocap G."/>
            <person name="Roy S.W."/>
            <person name="Sarai C."/>
            <person name="Schaack S."/>
            <person name="Shirato S."/>
            <person name="Slamovits C.H."/>
            <person name="Spencer D.F."/>
            <person name="Suzuki S."/>
            <person name="Worden A.Z."/>
            <person name="Zauner S."/>
            <person name="Barry K."/>
            <person name="Bell C."/>
            <person name="Bharti A.K."/>
            <person name="Crow J.A."/>
            <person name="Grimwood J."/>
            <person name="Kramer R."/>
            <person name="Lindquist E."/>
            <person name="Lucas S."/>
            <person name="Salamov A."/>
            <person name="McFadden G.I."/>
            <person name="Lane C.E."/>
            <person name="Keeling P.J."/>
            <person name="Gray M.W."/>
            <person name="Grigoriev I.V."/>
            <person name="Archibald J.M."/>
        </authorList>
    </citation>
    <scope>NUCLEOTIDE SEQUENCE</scope>
    <source>
        <strain evidence="4">CCMP2712</strain>
    </source>
</reference>
<sequence length="198" mass="23024">MAASTGYSRTSTSSKSLEVKWKMRVPRSPFCRGCDGNKSGIPWKCLPCVKTMELAYMEELQRQEELNNSLQQEMLAIRVGEVSLRDRMHDKQKEVSQLSIELNESESRSRIQSEHEQELVKYVKLGKEKHDSMVRIQSEILRENARLHEAAQSANEELTRISHINRDLEYSNQKMREENDRLHGQIALLMDTISSLRF</sequence>
<name>L1J978_GUITC</name>
<feature type="coiled-coil region" evidence="1">
    <location>
        <begin position="53"/>
        <end position="108"/>
    </location>
</feature>
<accession>L1J978</accession>
<reference evidence="2 4" key="1">
    <citation type="journal article" date="2012" name="Nature">
        <title>Algal genomes reveal evolutionary mosaicism and the fate of nucleomorphs.</title>
        <authorList>
            <consortium name="DOE Joint Genome Institute"/>
            <person name="Curtis B.A."/>
            <person name="Tanifuji G."/>
            <person name="Burki F."/>
            <person name="Gruber A."/>
            <person name="Irimia M."/>
            <person name="Maruyama S."/>
            <person name="Arias M.C."/>
            <person name="Ball S.G."/>
            <person name="Gile G.H."/>
            <person name="Hirakawa Y."/>
            <person name="Hopkins J.F."/>
            <person name="Kuo A."/>
            <person name="Rensing S.A."/>
            <person name="Schmutz J."/>
            <person name="Symeonidi A."/>
            <person name="Elias M."/>
            <person name="Eveleigh R.J."/>
            <person name="Herman E.K."/>
            <person name="Klute M.J."/>
            <person name="Nakayama T."/>
            <person name="Obornik M."/>
            <person name="Reyes-Prieto A."/>
            <person name="Armbrust E.V."/>
            <person name="Aves S.J."/>
            <person name="Beiko R.G."/>
            <person name="Coutinho P."/>
            <person name="Dacks J.B."/>
            <person name="Durnford D.G."/>
            <person name="Fast N.M."/>
            <person name="Green B.R."/>
            <person name="Grisdale C.J."/>
            <person name="Hempel F."/>
            <person name="Henrissat B."/>
            <person name="Hoppner M.P."/>
            <person name="Ishida K."/>
            <person name="Kim E."/>
            <person name="Koreny L."/>
            <person name="Kroth P.G."/>
            <person name="Liu Y."/>
            <person name="Malik S.B."/>
            <person name="Maier U.G."/>
            <person name="McRose D."/>
            <person name="Mock T."/>
            <person name="Neilson J.A."/>
            <person name="Onodera N.T."/>
            <person name="Poole A.M."/>
            <person name="Pritham E.J."/>
            <person name="Richards T.A."/>
            <person name="Rocap G."/>
            <person name="Roy S.W."/>
            <person name="Sarai C."/>
            <person name="Schaack S."/>
            <person name="Shirato S."/>
            <person name="Slamovits C.H."/>
            <person name="Spencer D.F."/>
            <person name="Suzuki S."/>
            <person name="Worden A.Z."/>
            <person name="Zauner S."/>
            <person name="Barry K."/>
            <person name="Bell C."/>
            <person name="Bharti A.K."/>
            <person name="Crow J.A."/>
            <person name="Grimwood J."/>
            <person name="Kramer R."/>
            <person name="Lindquist E."/>
            <person name="Lucas S."/>
            <person name="Salamov A."/>
            <person name="McFadden G.I."/>
            <person name="Lane C.E."/>
            <person name="Keeling P.J."/>
            <person name="Gray M.W."/>
            <person name="Grigoriev I.V."/>
            <person name="Archibald J.M."/>
        </authorList>
    </citation>
    <scope>NUCLEOTIDE SEQUENCE</scope>
    <source>
        <strain evidence="2 4">CCMP2712</strain>
    </source>
</reference>
<evidence type="ECO:0000256" key="1">
    <source>
        <dbReference type="SAM" id="Coils"/>
    </source>
</evidence>
<dbReference type="AlphaFoldDB" id="L1J978"/>
<dbReference type="KEGG" id="gtt:GUITHDRAFT_139470"/>
<proteinExistence type="predicted"/>
<dbReference type="PaxDb" id="55529-EKX44857"/>
<dbReference type="EnsemblProtists" id="EKX44857">
    <property type="protein sequence ID" value="EKX44857"/>
    <property type="gene ID" value="GUITHDRAFT_139470"/>
</dbReference>
<dbReference type="GeneID" id="17301455"/>
<reference evidence="3" key="3">
    <citation type="submission" date="2016-03" db="UniProtKB">
        <authorList>
            <consortium name="EnsemblProtists"/>
        </authorList>
    </citation>
    <scope>IDENTIFICATION</scope>
</reference>
<dbReference type="HOGENOM" id="CLU_1380427_0_0_1"/>
<evidence type="ECO:0000313" key="2">
    <source>
        <dbReference type="EMBL" id="EKX44857.1"/>
    </source>
</evidence>
<keyword evidence="4" id="KW-1185">Reference proteome</keyword>
<dbReference type="EMBL" id="JH993002">
    <property type="protein sequence ID" value="EKX44857.1"/>
    <property type="molecule type" value="Genomic_DNA"/>
</dbReference>
<gene>
    <name evidence="2" type="ORF">GUITHDRAFT_139470</name>
</gene>
<keyword evidence="1" id="KW-0175">Coiled coil</keyword>
<evidence type="ECO:0000313" key="3">
    <source>
        <dbReference type="EnsemblProtists" id="EKX44857"/>
    </source>
</evidence>
<organism evidence="2">
    <name type="scientific">Guillardia theta (strain CCMP2712)</name>
    <name type="common">Cryptophyte</name>
    <dbReference type="NCBI Taxonomy" id="905079"/>
    <lineage>
        <taxon>Eukaryota</taxon>
        <taxon>Cryptophyceae</taxon>
        <taxon>Pyrenomonadales</taxon>
        <taxon>Geminigeraceae</taxon>
        <taxon>Guillardia</taxon>
    </lineage>
</organism>
<dbReference type="Proteomes" id="UP000011087">
    <property type="component" value="Unassembled WGS sequence"/>
</dbReference>